<name>A0A0A9FJE9_ARUDO</name>
<accession>A0A0A9FJE9</accession>
<sequence length="27" mass="2918">MLVACSPIPFKHLSNSFCLHLADSPSC</sequence>
<reference evidence="1" key="1">
    <citation type="submission" date="2014-09" db="EMBL/GenBank/DDBJ databases">
        <authorList>
            <person name="Magalhaes I.L.F."/>
            <person name="Oliveira U."/>
            <person name="Santos F.R."/>
            <person name="Vidigal T.H.D.A."/>
            <person name="Brescovit A.D."/>
            <person name="Santos A.J."/>
        </authorList>
    </citation>
    <scope>NUCLEOTIDE SEQUENCE</scope>
    <source>
        <tissue evidence="1">Shoot tissue taken approximately 20 cm above the soil surface</tissue>
    </source>
</reference>
<evidence type="ECO:0000313" key="1">
    <source>
        <dbReference type="EMBL" id="JAE08413.1"/>
    </source>
</evidence>
<dbReference type="EMBL" id="GBRH01189483">
    <property type="protein sequence ID" value="JAE08413.1"/>
    <property type="molecule type" value="Transcribed_RNA"/>
</dbReference>
<protein>
    <submittedName>
        <fullName evidence="1">Uncharacterized protein</fullName>
    </submittedName>
</protein>
<dbReference type="AlphaFoldDB" id="A0A0A9FJE9"/>
<organism evidence="1">
    <name type="scientific">Arundo donax</name>
    <name type="common">Giant reed</name>
    <name type="synonym">Donax arundinaceus</name>
    <dbReference type="NCBI Taxonomy" id="35708"/>
    <lineage>
        <taxon>Eukaryota</taxon>
        <taxon>Viridiplantae</taxon>
        <taxon>Streptophyta</taxon>
        <taxon>Embryophyta</taxon>
        <taxon>Tracheophyta</taxon>
        <taxon>Spermatophyta</taxon>
        <taxon>Magnoliopsida</taxon>
        <taxon>Liliopsida</taxon>
        <taxon>Poales</taxon>
        <taxon>Poaceae</taxon>
        <taxon>PACMAD clade</taxon>
        <taxon>Arundinoideae</taxon>
        <taxon>Arundineae</taxon>
        <taxon>Arundo</taxon>
    </lineage>
</organism>
<proteinExistence type="predicted"/>
<reference evidence="1" key="2">
    <citation type="journal article" date="2015" name="Data Brief">
        <title>Shoot transcriptome of the giant reed, Arundo donax.</title>
        <authorList>
            <person name="Barrero R.A."/>
            <person name="Guerrero F.D."/>
            <person name="Moolhuijzen P."/>
            <person name="Goolsby J.A."/>
            <person name="Tidwell J."/>
            <person name="Bellgard S.E."/>
            <person name="Bellgard M.I."/>
        </authorList>
    </citation>
    <scope>NUCLEOTIDE SEQUENCE</scope>
    <source>
        <tissue evidence="1">Shoot tissue taken approximately 20 cm above the soil surface</tissue>
    </source>
</reference>